<reference evidence="3" key="1">
    <citation type="submission" date="2022-11" db="UniProtKB">
        <authorList>
            <consortium name="WormBaseParasite"/>
        </authorList>
    </citation>
    <scope>IDENTIFICATION</scope>
</reference>
<keyword evidence="2" id="KW-1185">Reference proteome</keyword>
<dbReference type="WBParaSite" id="Gr19_v10_g7380.t1">
    <property type="protein sequence ID" value="Gr19_v10_g7380.t1"/>
    <property type="gene ID" value="Gr19_v10_g7380"/>
</dbReference>
<feature type="region of interest" description="Disordered" evidence="1">
    <location>
        <begin position="135"/>
        <end position="155"/>
    </location>
</feature>
<name>A0A914I763_GLORO</name>
<protein>
    <submittedName>
        <fullName evidence="3">Uncharacterized protein</fullName>
    </submittedName>
</protein>
<accession>A0A914I763</accession>
<evidence type="ECO:0000313" key="3">
    <source>
        <dbReference type="WBParaSite" id="Gr19_v10_g7380.t1"/>
    </source>
</evidence>
<proteinExistence type="predicted"/>
<evidence type="ECO:0000313" key="2">
    <source>
        <dbReference type="Proteomes" id="UP000887572"/>
    </source>
</evidence>
<sequence>MKTTIKSKEAPNNDQRFNSIQFNSIRFDLTDLTAKGTSKHNGADGCQKLGHHYGRTAACQKLGHHYGRTDGGLSEAWPSLRTDGRRLVRSLAIITDGRRRPVKWPSAVLWPAGHIPRGGCQKKAFPPAAGCHKIRTNKKRPGPHVTAAAAAAATA</sequence>
<evidence type="ECO:0000256" key="1">
    <source>
        <dbReference type="SAM" id="MobiDB-lite"/>
    </source>
</evidence>
<organism evidence="2 3">
    <name type="scientific">Globodera rostochiensis</name>
    <name type="common">Golden nematode worm</name>
    <name type="synonym">Heterodera rostochiensis</name>
    <dbReference type="NCBI Taxonomy" id="31243"/>
    <lineage>
        <taxon>Eukaryota</taxon>
        <taxon>Metazoa</taxon>
        <taxon>Ecdysozoa</taxon>
        <taxon>Nematoda</taxon>
        <taxon>Chromadorea</taxon>
        <taxon>Rhabditida</taxon>
        <taxon>Tylenchina</taxon>
        <taxon>Tylenchomorpha</taxon>
        <taxon>Tylenchoidea</taxon>
        <taxon>Heteroderidae</taxon>
        <taxon>Heteroderinae</taxon>
        <taxon>Globodera</taxon>
    </lineage>
</organism>
<dbReference type="Proteomes" id="UP000887572">
    <property type="component" value="Unplaced"/>
</dbReference>
<feature type="compositionally biased region" description="Low complexity" evidence="1">
    <location>
        <begin position="146"/>
        <end position="155"/>
    </location>
</feature>
<dbReference type="AlphaFoldDB" id="A0A914I763"/>